<dbReference type="EMBL" id="JAGSOG010000123">
    <property type="protein sequence ID" value="MBR7836062.1"/>
    <property type="molecule type" value="Genomic_DNA"/>
</dbReference>
<keyword evidence="8 11" id="KW-1133">Transmembrane helix</keyword>
<keyword evidence="15" id="KW-1185">Reference proteome</keyword>
<dbReference type="InterPro" id="IPR036890">
    <property type="entry name" value="HATPase_C_sf"/>
</dbReference>
<dbReference type="Pfam" id="PF02518">
    <property type="entry name" value="HATPase_c"/>
    <property type="match status" value="1"/>
</dbReference>
<evidence type="ECO:0000259" key="12">
    <source>
        <dbReference type="PROSITE" id="PS50109"/>
    </source>
</evidence>
<dbReference type="InterPro" id="IPR003661">
    <property type="entry name" value="HisK_dim/P_dom"/>
</dbReference>
<dbReference type="PROSITE" id="PS50885">
    <property type="entry name" value="HAMP"/>
    <property type="match status" value="1"/>
</dbReference>
<dbReference type="Gene3D" id="3.30.565.10">
    <property type="entry name" value="Histidine kinase-like ATPase, C-terminal domain"/>
    <property type="match status" value="1"/>
</dbReference>
<dbReference type="Gene3D" id="1.10.287.130">
    <property type="match status" value="1"/>
</dbReference>
<dbReference type="InterPro" id="IPR036097">
    <property type="entry name" value="HisK_dim/P_sf"/>
</dbReference>
<keyword evidence="6 11" id="KW-0812">Transmembrane</keyword>
<dbReference type="RefSeq" id="WP_212530550.1">
    <property type="nucleotide sequence ID" value="NZ_JAGSOG010000123.1"/>
</dbReference>
<comment type="catalytic activity">
    <reaction evidence="1">
        <text>ATP + protein L-histidine = ADP + protein N-phospho-L-histidine.</text>
        <dbReference type="EC" id="2.7.13.3"/>
    </reaction>
</comment>
<evidence type="ECO:0000313" key="14">
    <source>
        <dbReference type="EMBL" id="MBR7836062.1"/>
    </source>
</evidence>
<evidence type="ECO:0000256" key="4">
    <source>
        <dbReference type="ARBA" id="ARBA00022553"/>
    </source>
</evidence>
<dbReference type="CDD" id="cd00082">
    <property type="entry name" value="HisKA"/>
    <property type="match status" value="1"/>
</dbReference>
<dbReference type="Pfam" id="PF00512">
    <property type="entry name" value="HisKA"/>
    <property type="match status" value="1"/>
</dbReference>
<dbReference type="PANTHER" id="PTHR45436">
    <property type="entry name" value="SENSOR HISTIDINE KINASE YKOH"/>
    <property type="match status" value="1"/>
</dbReference>
<dbReference type="InterPro" id="IPR050428">
    <property type="entry name" value="TCS_sensor_his_kinase"/>
</dbReference>
<evidence type="ECO:0000259" key="13">
    <source>
        <dbReference type="PROSITE" id="PS50885"/>
    </source>
</evidence>
<dbReference type="SMART" id="SM00388">
    <property type="entry name" value="HisKA"/>
    <property type="match status" value="1"/>
</dbReference>
<evidence type="ECO:0000256" key="6">
    <source>
        <dbReference type="ARBA" id="ARBA00022692"/>
    </source>
</evidence>
<dbReference type="PROSITE" id="PS50109">
    <property type="entry name" value="HIS_KIN"/>
    <property type="match status" value="1"/>
</dbReference>
<feature type="domain" description="HAMP" evidence="13">
    <location>
        <begin position="87"/>
        <end position="140"/>
    </location>
</feature>
<keyword evidence="9" id="KW-0902">Two-component regulatory system</keyword>
<dbReference type="InterPro" id="IPR003594">
    <property type="entry name" value="HATPase_dom"/>
</dbReference>
<dbReference type="SUPFAM" id="SSF158472">
    <property type="entry name" value="HAMP domain-like"/>
    <property type="match status" value="1"/>
</dbReference>
<evidence type="ECO:0000256" key="2">
    <source>
        <dbReference type="ARBA" id="ARBA00004236"/>
    </source>
</evidence>
<dbReference type="EC" id="2.7.13.3" evidence="3"/>
<name>A0A941ETB7_9ACTN</name>
<evidence type="ECO:0000256" key="5">
    <source>
        <dbReference type="ARBA" id="ARBA00022679"/>
    </source>
</evidence>
<evidence type="ECO:0000256" key="1">
    <source>
        <dbReference type="ARBA" id="ARBA00000085"/>
    </source>
</evidence>
<dbReference type="InterPro" id="IPR004358">
    <property type="entry name" value="Sig_transdc_His_kin-like_C"/>
</dbReference>
<dbReference type="InterPro" id="IPR005467">
    <property type="entry name" value="His_kinase_dom"/>
</dbReference>
<feature type="transmembrane region" description="Helical" evidence="11">
    <location>
        <begin position="63"/>
        <end position="86"/>
    </location>
</feature>
<dbReference type="SUPFAM" id="SSF55874">
    <property type="entry name" value="ATPase domain of HSP90 chaperone/DNA topoisomerase II/histidine kinase"/>
    <property type="match status" value="1"/>
</dbReference>
<dbReference type="Proteomes" id="UP000675781">
    <property type="component" value="Unassembled WGS sequence"/>
</dbReference>
<comment type="subcellular location">
    <subcellularLocation>
        <location evidence="2">Cell membrane</location>
    </subcellularLocation>
</comment>
<dbReference type="SUPFAM" id="SSF47384">
    <property type="entry name" value="Homodimeric domain of signal transducing histidine kinase"/>
    <property type="match status" value="1"/>
</dbReference>
<dbReference type="AlphaFoldDB" id="A0A941ETB7"/>
<keyword evidence="7 14" id="KW-0418">Kinase</keyword>
<dbReference type="GO" id="GO:0005886">
    <property type="term" value="C:plasma membrane"/>
    <property type="evidence" value="ECO:0007669"/>
    <property type="project" value="UniProtKB-SubCell"/>
</dbReference>
<dbReference type="SMART" id="SM00387">
    <property type="entry name" value="HATPase_c"/>
    <property type="match status" value="1"/>
</dbReference>
<evidence type="ECO:0000256" key="10">
    <source>
        <dbReference type="ARBA" id="ARBA00023136"/>
    </source>
</evidence>
<evidence type="ECO:0000256" key="7">
    <source>
        <dbReference type="ARBA" id="ARBA00022777"/>
    </source>
</evidence>
<keyword evidence="5" id="KW-0808">Transferase</keyword>
<evidence type="ECO:0000256" key="9">
    <source>
        <dbReference type="ARBA" id="ARBA00023012"/>
    </source>
</evidence>
<feature type="domain" description="Histidine kinase" evidence="12">
    <location>
        <begin position="148"/>
        <end position="362"/>
    </location>
</feature>
<evidence type="ECO:0000256" key="11">
    <source>
        <dbReference type="SAM" id="Phobius"/>
    </source>
</evidence>
<comment type="caution">
    <text evidence="14">The sequence shown here is derived from an EMBL/GenBank/DDBJ whole genome shotgun (WGS) entry which is preliminary data.</text>
</comment>
<accession>A0A941ETB7</accession>
<evidence type="ECO:0000256" key="8">
    <source>
        <dbReference type="ARBA" id="ARBA00022989"/>
    </source>
</evidence>
<gene>
    <name evidence="14" type="ORF">KDL01_22490</name>
</gene>
<organism evidence="14 15">
    <name type="scientific">Actinospica durhamensis</name>
    <dbReference type="NCBI Taxonomy" id="1508375"/>
    <lineage>
        <taxon>Bacteria</taxon>
        <taxon>Bacillati</taxon>
        <taxon>Actinomycetota</taxon>
        <taxon>Actinomycetes</taxon>
        <taxon>Catenulisporales</taxon>
        <taxon>Actinospicaceae</taxon>
        <taxon>Actinospica</taxon>
    </lineage>
</organism>
<dbReference type="PANTHER" id="PTHR45436:SF5">
    <property type="entry name" value="SENSOR HISTIDINE KINASE TRCS"/>
    <property type="match status" value="1"/>
</dbReference>
<dbReference type="Gene3D" id="6.10.340.10">
    <property type="match status" value="1"/>
</dbReference>
<dbReference type="InterPro" id="IPR003660">
    <property type="entry name" value="HAMP_dom"/>
</dbReference>
<keyword evidence="4" id="KW-0597">Phosphoprotein</keyword>
<dbReference type="PRINTS" id="PR00344">
    <property type="entry name" value="BCTRLSENSOR"/>
</dbReference>
<evidence type="ECO:0000313" key="15">
    <source>
        <dbReference type="Proteomes" id="UP000675781"/>
    </source>
</evidence>
<sequence>MRLRPRRPVLRVQLTLIYSSLFLGLLAAVLIATTIQFGSSSAAAGNGNPANPGTTPVPPTHQFAFGAAVIVVIAGILALAGAWWLAGRFLRPLRAIADTAQEISATNLHRRLDLRGPDDELTNLGATLDGLFARLETSFEAQRRFVANASHELRTPLAGQRTLLQVALADPDADTASLRAACEEALQVGDQQERLIDALLTLASSERGIERWERFDLARIAGDVLAARRHEAVRRAIRVSADLAPAPVLGDPRLAESLTANLVDNALRHNDPNGTIEISTAPMDNGEARLTVHNTGPLVPPQEIDRLLQPFQRIGSERQRRHTEGHGLGLAIVRAIAQAHGATLTVRSAPEGGLHVEVTFHP</sequence>
<reference evidence="14" key="1">
    <citation type="submission" date="2021-04" db="EMBL/GenBank/DDBJ databases">
        <title>Genome based classification of Actinospica acidithermotolerans sp. nov., an actinobacterium isolated from an Indonesian hot spring.</title>
        <authorList>
            <person name="Kusuma A.B."/>
            <person name="Putra K.E."/>
            <person name="Nafisah S."/>
            <person name="Loh J."/>
            <person name="Nouioui I."/>
            <person name="Goodfellow M."/>
        </authorList>
    </citation>
    <scope>NUCLEOTIDE SEQUENCE</scope>
    <source>
        <strain evidence="14">CSCA 57</strain>
    </source>
</reference>
<dbReference type="GO" id="GO:0000155">
    <property type="term" value="F:phosphorelay sensor kinase activity"/>
    <property type="evidence" value="ECO:0007669"/>
    <property type="project" value="InterPro"/>
</dbReference>
<evidence type="ECO:0000256" key="3">
    <source>
        <dbReference type="ARBA" id="ARBA00012438"/>
    </source>
</evidence>
<dbReference type="Pfam" id="PF00672">
    <property type="entry name" value="HAMP"/>
    <property type="match status" value="1"/>
</dbReference>
<protein>
    <recommendedName>
        <fullName evidence="3">histidine kinase</fullName>
        <ecNumber evidence="3">2.7.13.3</ecNumber>
    </recommendedName>
</protein>
<dbReference type="SMART" id="SM00304">
    <property type="entry name" value="HAMP"/>
    <property type="match status" value="1"/>
</dbReference>
<proteinExistence type="predicted"/>
<keyword evidence="10 11" id="KW-0472">Membrane</keyword>